<reference evidence="2" key="1">
    <citation type="journal article" date="2022" name="Microorganisms">
        <title>Antibiotic Susceptibility, Resistance Gene Determinants and Corresponding Genomic Regions in Lactobacillus amylovorus Isolates Derived from Wild Boars and Domestic Pigs.</title>
        <authorList>
            <person name="Moravkova M."/>
            <person name="Kostovova I."/>
            <person name="Kavanova K."/>
            <person name="Pechar R."/>
            <person name="Stanek S."/>
            <person name="Brychta A."/>
            <person name="Zeman M."/>
            <person name="Kubasova T."/>
        </authorList>
    </citation>
    <scope>NUCLEOTIDE SEQUENCE</scope>
    <source>
        <strain evidence="3">M356A</strain>
        <strain evidence="2">M490A</strain>
    </source>
</reference>
<gene>
    <name evidence="2" type="ORF">ODU72_00965</name>
    <name evidence="3" type="ORF">ODV15_04855</name>
</gene>
<dbReference type="EMBL" id="JAOTGY010000001">
    <property type="protein sequence ID" value="MDB6257257.1"/>
    <property type="molecule type" value="Genomic_DNA"/>
</dbReference>
<dbReference type="EMBL" id="JAOTGU010000004">
    <property type="protein sequence ID" value="MDB6261891.1"/>
    <property type="molecule type" value="Genomic_DNA"/>
</dbReference>
<feature type="domain" description="Mub B2-like" evidence="1">
    <location>
        <begin position="2"/>
        <end position="51"/>
    </location>
</feature>
<evidence type="ECO:0000313" key="2">
    <source>
        <dbReference type="EMBL" id="MDB6257257.1"/>
    </source>
</evidence>
<dbReference type="AlphaFoldDB" id="A0A9X3VXN1"/>
<name>A0A9X3VXN1_LACAM</name>
<reference evidence="2" key="2">
    <citation type="submission" date="2022-10" db="EMBL/GenBank/DDBJ databases">
        <authorList>
            <person name="Kostovova I."/>
            <person name="Moravkova M."/>
            <person name="Pechar R."/>
        </authorList>
    </citation>
    <scope>NUCLEOTIDE SEQUENCE</scope>
    <source>
        <strain evidence="3">M356A</strain>
        <strain evidence="2">M490A</strain>
    </source>
</reference>
<dbReference type="RefSeq" id="WP_271862793.1">
    <property type="nucleotide sequence ID" value="NZ_JAOTGQ010000004.1"/>
</dbReference>
<accession>A0A9X3VXN1</accession>
<dbReference type="Gene3D" id="2.60.40.4300">
    <property type="match status" value="1"/>
</dbReference>
<protein>
    <recommendedName>
        <fullName evidence="1">Mub B2-like domain-containing protein</fullName>
    </recommendedName>
</protein>
<comment type="caution">
    <text evidence="2">The sequence shown here is derived from an EMBL/GenBank/DDBJ whole genome shotgun (WGS) entry which is preliminary data.</text>
</comment>
<dbReference type="Proteomes" id="UP001141981">
    <property type="component" value="Unassembled WGS sequence"/>
</dbReference>
<proteinExistence type="predicted"/>
<evidence type="ECO:0000313" key="3">
    <source>
        <dbReference type="EMBL" id="MDB6261891.1"/>
    </source>
</evidence>
<dbReference type="InterPro" id="IPR041495">
    <property type="entry name" value="Mub_B2"/>
</dbReference>
<dbReference type="Pfam" id="PF17966">
    <property type="entry name" value="Muc_B2"/>
    <property type="match status" value="1"/>
</dbReference>
<evidence type="ECO:0000259" key="1">
    <source>
        <dbReference type="Pfam" id="PF17966"/>
    </source>
</evidence>
<evidence type="ECO:0000313" key="4">
    <source>
        <dbReference type="Proteomes" id="UP001141981"/>
    </source>
</evidence>
<organism evidence="2 4">
    <name type="scientific">Lactobacillus amylovorus</name>
    <dbReference type="NCBI Taxonomy" id="1604"/>
    <lineage>
        <taxon>Bacteria</taxon>
        <taxon>Bacillati</taxon>
        <taxon>Bacillota</taxon>
        <taxon>Bacilli</taxon>
        <taxon>Lactobacillales</taxon>
        <taxon>Lactobacillaceae</taxon>
        <taxon>Lactobacillus</taxon>
    </lineage>
</organism>
<dbReference type="Proteomes" id="UP001143700">
    <property type="component" value="Unassembled WGS sequence"/>
</dbReference>
<sequence length="114" mass="12910">MNYVDQNGNELAPSTTQKITFSRELKYDLVTDKYTEVSHKGTTTFNEVPVNAVITKNGVDYRLDYVDPGYAAGNKSVKAISPDLKFTNAKENNNSEEKAKRHNYHKLVIRKQLA</sequence>